<organism evidence="2 3">
    <name type="scientific">Grus japonensis</name>
    <name type="common">Japanese crane</name>
    <name type="synonym">Red-crowned crane</name>
    <dbReference type="NCBI Taxonomy" id="30415"/>
    <lineage>
        <taxon>Eukaryota</taxon>
        <taxon>Metazoa</taxon>
        <taxon>Chordata</taxon>
        <taxon>Craniata</taxon>
        <taxon>Vertebrata</taxon>
        <taxon>Euteleostomi</taxon>
        <taxon>Archelosauria</taxon>
        <taxon>Archosauria</taxon>
        <taxon>Dinosauria</taxon>
        <taxon>Saurischia</taxon>
        <taxon>Theropoda</taxon>
        <taxon>Coelurosauria</taxon>
        <taxon>Aves</taxon>
        <taxon>Neognathae</taxon>
        <taxon>Neoaves</taxon>
        <taxon>Gruiformes</taxon>
        <taxon>Gruidae</taxon>
        <taxon>Grus</taxon>
    </lineage>
</organism>
<keyword evidence="1" id="KW-1133">Transmembrane helix</keyword>
<keyword evidence="1" id="KW-0472">Membrane</keyword>
<gene>
    <name evidence="2" type="ORF">GRJ2_002589500</name>
</gene>
<protein>
    <submittedName>
        <fullName evidence="2">Flocculation protein FLO11-like</fullName>
    </submittedName>
</protein>
<keyword evidence="3" id="KW-1185">Reference proteome</keyword>
<evidence type="ECO:0000256" key="1">
    <source>
        <dbReference type="SAM" id="Phobius"/>
    </source>
</evidence>
<proteinExistence type="predicted"/>
<name>A0ABC9XU21_GRUJA</name>
<comment type="caution">
    <text evidence="2">The sequence shown here is derived from an EMBL/GenBank/DDBJ whole genome shotgun (WGS) entry which is preliminary data.</text>
</comment>
<dbReference type="PANTHER" id="PTHR37999:SF2">
    <property type="entry name" value="MUCIN-17"/>
    <property type="match status" value="1"/>
</dbReference>
<evidence type="ECO:0000313" key="2">
    <source>
        <dbReference type="EMBL" id="GAB0201239.1"/>
    </source>
</evidence>
<reference evidence="2 3" key="1">
    <citation type="submission" date="2024-06" db="EMBL/GenBank/DDBJ databases">
        <title>The draft genome of Grus japonensis, version 3.</title>
        <authorList>
            <person name="Nabeshima K."/>
            <person name="Suzuki S."/>
            <person name="Onuma M."/>
        </authorList>
    </citation>
    <scope>NUCLEOTIDE SEQUENCE [LARGE SCALE GENOMIC DNA]</scope>
    <source>
        <strain evidence="2 3">451A</strain>
    </source>
</reference>
<accession>A0ABC9XU21</accession>
<sequence>MDVVYKNIQGYKGIKVRRLIPGSVVVDHVVIISLMMTTQSQEKLQNITMNLREEIHAAVEQQNCTNGELCFNSSHVVFGNSSLNFDEEAYCKQQVAEDYRDYYFPNLTSSGFNCISNCTPDTSGTINCNKGQCKLTQSGPQCFCNETDIYWYQDNRCKTRVSKMVVGFSLAVAILAITVIVLAIFLFRAQRTRTFYSTQKAMKQRWYEDMDEAWTLPGSFTFRNQDAQLEDKFQVDLDSVDTSATG</sequence>
<dbReference type="EMBL" id="BAAFJT010000030">
    <property type="protein sequence ID" value="GAB0201239.1"/>
    <property type="molecule type" value="Genomic_DNA"/>
</dbReference>
<dbReference type="PANTHER" id="PTHR37999">
    <property type="entry name" value="MUCIN-17"/>
    <property type="match status" value="1"/>
</dbReference>
<keyword evidence="1" id="KW-0812">Transmembrane</keyword>
<evidence type="ECO:0000313" key="3">
    <source>
        <dbReference type="Proteomes" id="UP001623348"/>
    </source>
</evidence>
<feature type="transmembrane region" description="Helical" evidence="1">
    <location>
        <begin position="164"/>
        <end position="187"/>
    </location>
</feature>
<dbReference type="InterPro" id="IPR053311">
    <property type="entry name" value="Mucosal_Integrity_Assoc"/>
</dbReference>
<dbReference type="Proteomes" id="UP001623348">
    <property type="component" value="Unassembled WGS sequence"/>
</dbReference>
<dbReference type="AlphaFoldDB" id="A0ABC9XU21"/>